<keyword evidence="19" id="KW-1185">Reference proteome</keyword>
<evidence type="ECO:0000256" key="16">
    <source>
        <dbReference type="ARBA" id="ARBA00023242"/>
    </source>
</evidence>
<comment type="subunit">
    <text evidence="6">Component of the CCR4-NOT complex, at least composed of CRR4 and CAF1 proteins.</text>
</comment>
<dbReference type="GO" id="GO:0030014">
    <property type="term" value="C:CCR4-NOT complex"/>
    <property type="evidence" value="ECO:0007669"/>
    <property type="project" value="InterPro"/>
</dbReference>
<keyword evidence="9" id="KW-0540">Nuclease</keyword>
<evidence type="ECO:0000256" key="13">
    <source>
        <dbReference type="ARBA" id="ARBA00022884"/>
    </source>
</evidence>
<comment type="similarity">
    <text evidence="5">Belongs to the CAF1 family.</text>
</comment>
<keyword evidence="12" id="KW-0269">Exonuclease</keyword>
<dbReference type="PANTHER" id="PTHR10797">
    <property type="entry name" value="CCR4-NOT TRANSCRIPTION COMPLEX SUBUNIT"/>
    <property type="match status" value="1"/>
</dbReference>
<dbReference type="Proteomes" id="UP000636709">
    <property type="component" value="Unassembled WGS sequence"/>
</dbReference>
<evidence type="ECO:0000256" key="10">
    <source>
        <dbReference type="ARBA" id="ARBA00022723"/>
    </source>
</evidence>
<evidence type="ECO:0000256" key="3">
    <source>
        <dbReference type="ARBA" id="ARBA00004123"/>
    </source>
</evidence>
<proteinExistence type="inferred from homology"/>
<dbReference type="SUPFAM" id="SSF53098">
    <property type="entry name" value="Ribonuclease H-like"/>
    <property type="match status" value="1"/>
</dbReference>
<evidence type="ECO:0000256" key="14">
    <source>
        <dbReference type="ARBA" id="ARBA00023015"/>
    </source>
</evidence>
<evidence type="ECO:0000256" key="12">
    <source>
        <dbReference type="ARBA" id="ARBA00022839"/>
    </source>
</evidence>
<gene>
    <name evidence="18" type="ORF">HU200_049685</name>
</gene>
<sequence length="429" mass="46727">MFPLAPTPPPPVFQPLSHRAVPSFSLPALLPPPHATVPYPYSNDGLVHLHHHAVPPPPPVLRLQIIPVTAANYAAELDAIGSLLTRYPFVTIDTEYPGSIHRPPSYHKLTPPERYKLVKANVDELPIVQLGITLCDEYGNLPTVVVTDDDGRPLLLELAWEVTFSDFDPRRDRHAPESVAFLASRGVDFDASLARGVSSAAFGAKLTAVLSSSSSSPARRGGELTWTAFGGAYDFAYVVKMLFSGGWPLPETWHEFVAQARELLGGRVFDAKYMAEHCEREDLCCGGGLRRVAARLCVERPDLEETPGCYFLAGRKSHIACRVYMAMRRRVLVLPCGLEATGIYGNQLIPGGVLCHPSFPVPVANHLELKILVLDITIPILVDSQVTLDGAVSVQEFSKSRTLGRAYLRSSGRTISVGVVNRALGQDGD</sequence>
<dbReference type="GO" id="GO:0004535">
    <property type="term" value="F:poly(A)-specific ribonuclease activity"/>
    <property type="evidence" value="ECO:0007669"/>
    <property type="project" value="UniProtKB-EC"/>
</dbReference>
<dbReference type="AlphaFoldDB" id="A0A835EB57"/>
<reference evidence="18" key="1">
    <citation type="submission" date="2020-07" db="EMBL/GenBank/DDBJ databases">
        <title>Genome sequence and genetic diversity analysis of an under-domesticated orphan crop, white fonio (Digitaria exilis).</title>
        <authorList>
            <person name="Bennetzen J.L."/>
            <person name="Chen S."/>
            <person name="Ma X."/>
            <person name="Wang X."/>
            <person name="Yssel A.E.J."/>
            <person name="Chaluvadi S.R."/>
            <person name="Johnson M."/>
            <person name="Gangashetty P."/>
            <person name="Hamidou F."/>
            <person name="Sanogo M.D."/>
            <person name="Zwaenepoel A."/>
            <person name="Wallace J."/>
            <person name="Van De Peer Y."/>
            <person name="Van Deynze A."/>
        </authorList>
    </citation>
    <scope>NUCLEOTIDE SEQUENCE</scope>
    <source>
        <tissue evidence="18">Leaves</tissue>
    </source>
</reference>
<organism evidence="18 19">
    <name type="scientific">Digitaria exilis</name>
    <dbReference type="NCBI Taxonomy" id="1010633"/>
    <lineage>
        <taxon>Eukaryota</taxon>
        <taxon>Viridiplantae</taxon>
        <taxon>Streptophyta</taxon>
        <taxon>Embryophyta</taxon>
        <taxon>Tracheophyta</taxon>
        <taxon>Spermatophyta</taxon>
        <taxon>Magnoliopsida</taxon>
        <taxon>Liliopsida</taxon>
        <taxon>Poales</taxon>
        <taxon>Poaceae</taxon>
        <taxon>PACMAD clade</taxon>
        <taxon>Panicoideae</taxon>
        <taxon>Panicodae</taxon>
        <taxon>Paniceae</taxon>
        <taxon>Anthephorinae</taxon>
        <taxon>Digitaria</taxon>
    </lineage>
</organism>
<comment type="function">
    <text evidence="17">Ubiquitous transcription factor required for a diverse set of processes. It is a component of the CCR4 complex involved in the control of gene expression.</text>
</comment>
<evidence type="ECO:0000256" key="8">
    <source>
        <dbReference type="ARBA" id="ARBA00022490"/>
    </source>
</evidence>
<dbReference type="OrthoDB" id="635404at2759"/>
<evidence type="ECO:0000256" key="1">
    <source>
        <dbReference type="ARBA" id="ARBA00001663"/>
    </source>
</evidence>
<dbReference type="GO" id="GO:0003723">
    <property type="term" value="F:RNA binding"/>
    <property type="evidence" value="ECO:0007669"/>
    <property type="project" value="UniProtKB-KW"/>
</dbReference>
<keyword evidence="16" id="KW-0539">Nucleus</keyword>
<keyword evidence="11" id="KW-0378">Hydrolase</keyword>
<name>A0A835EB57_9POAL</name>
<dbReference type="InterPro" id="IPR012337">
    <property type="entry name" value="RNaseH-like_sf"/>
</dbReference>
<comment type="catalytic activity">
    <reaction evidence="1">
        <text>Exonucleolytic cleavage of poly(A) to 5'-AMP.</text>
        <dbReference type="EC" id="3.1.13.4"/>
    </reaction>
</comment>
<dbReference type="Gene3D" id="3.30.420.10">
    <property type="entry name" value="Ribonuclease H-like superfamily/Ribonuclease H"/>
    <property type="match status" value="1"/>
</dbReference>
<evidence type="ECO:0000256" key="4">
    <source>
        <dbReference type="ARBA" id="ARBA00004496"/>
    </source>
</evidence>
<dbReference type="GO" id="GO:0046872">
    <property type="term" value="F:metal ion binding"/>
    <property type="evidence" value="ECO:0007669"/>
    <property type="project" value="UniProtKB-KW"/>
</dbReference>
<dbReference type="InterPro" id="IPR036397">
    <property type="entry name" value="RNaseH_sf"/>
</dbReference>
<keyword evidence="8" id="KW-0963">Cytoplasm</keyword>
<evidence type="ECO:0000256" key="7">
    <source>
        <dbReference type="ARBA" id="ARBA00012161"/>
    </source>
</evidence>
<dbReference type="EMBL" id="JACEFO010002221">
    <property type="protein sequence ID" value="KAF8672471.1"/>
    <property type="molecule type" value="Genomic_DNA"/>
</dbReference>
<evidence type="ECO:0000256" key="11">
    <source>
        <dbReference type="ARBA" id="ARBA00022801"/>
    </source>
</evidence>
<evidence type="ECO:0000256" key="2">
    <source>
        <dbReference type="ARBA" id="ARBA00001968"/>
    </source>
</evidence>
<evidence type="ECO:0000256" key="6">
    <source>
        <dbReference type="ARBA" id="ARBA00011757"/>
    </source>
</evidence>
<dbReference type="GO" id="GO:0005634">
    <property type="term" value="C:nucleus"/>
    <property type="evidence" value="ECO:0007669"/>
    <property type="project" value="UniProtKB-SubCell"/>
</dbReference>
<evidence type="ECO:0000313" key="19">
    <source>
        <dbReference type="Proteomes" id="UP000636709"/>
    </source>
</evidence>
<evidence type="ECO:0000313" key="18">
    <source>
        <dbReference type="EMBL" id="KAF8672471.1"/>
    </source>
</evidence>
<comment type="subcellular location">
    <subcellularLocation>
        <location evidence="4">Cytoplasm</location>
    </subcellularLocation>
    <subcellularLocation>
        <location evidence="3">Nucleus</location>
    </subcellularLocation>
</comment>
<evidence type="ECO:0000256" key="15">
    <source>
        <dbReference type="ARBA" id="ARBA00023163"/>
    </source>
</evidence>
<accession>A0A835EB57</accession>
<evidence type="ECO:0000256" key="17">
    <source>
        <dbReference type="ARBA" id="ARBA00025148"/>
    </source>
</evidence>
<protein>
    <recommendedName>
        <fullName evidence="7">poly(A)-specific ribonuclease</fullName>
        <ecNumber evidence="7">3.1.13.4</ecNumber>
    </recommendedName>
</protein>
<keyword evidence="15" id="KW-0804">Transcription</keyword>
<dbReference type="InterPro" id="IPR006941">
    <property type="entry name" value="RNase_CAF1"/>
</dbReference>
<dbReference type="GO" id="GO:0005737">
    <property type="term" value="C:cytoplasm"/>
    <property type="evidence" value="ECO:0007669"/>
    <property type="project" value="UniProtKB-SubCell"/>
</dbReference>
<dbReference type="EC" id="3.1.13.4" evidence="7"/>
<comment type="caution">
    <text evidence="18">The sequence shown here is derived from an EMBL/GenBank/DDBJ whole genome shotgun (WGS) entry which is preliminary data.</text>
</comment>
<evidence type="ECO:0000256" key="9">
    <source>
        <dbReference type="ARBA" id="ARBA00022722"/>
    </source>
</evidence>
<dbReference type="InterPro" id="IPR039637">
    <property type="entry name" value="CNOT7/CNOT8/Pop2"/>
</dbReference>
<keyword evidence="14" id="KW-0805">Transcription regulation</keyword>
<keyword evidence="10" id="KW-0479">Metal-binding</keyword>
<keyword evidence="13" id="KW-0694">RNA-binding</keyword>
<dbReference type="Pfam" id="PF04857">
    <property type="entry name" value="CAF1"/>
    <property type="match status" value="1"/>
</dbReference>
<comment type="cofactor">
    <cofactor evidence="2">
        <name>a divalent metal cation</name>
        <dbReference type="ChEBI" id="CHEBI:60240"/>
    </cofactor>
</comment>
<evidence type="ECO:0000256" key="5">
    <source>
        <dbReference type="ARBA" id="ARBA00008372"/>
    </source>
</evidence>